<reference evidence="2 3" key="1">
    <citation type="submission" date="2020-02" db="EMBL/GenBank/DDBJ databases">
        <authorList>
            <person name="Chen W.-M."/>
        </authorList>
    </citation>
    <scope>NUCLEOTIDE SEQUENCE [LARGE SCALE GENOMIC DNA]</scope>
    <source>
        <strain evidence="2 3">KDG-16</strain>
    </source>
</reference>
<dbReference type="EMBL" id="JAAJBT010000002">
    <property type="protein sequence ID" value="NHM01192.1"/>
    <property type="molecule type" value="Genomic_DNA"/>
</dbReference>
<gene>
    <name evidence="2" type="ORF">G4D72_03595</name>
</gene>
<dbReference type="Proteomes" id="UP000800984">
    <property type="component" value="Unassembled WGS sequence"/>
</dbReference>
<accession>A0ABX0I1X5</accession>
<keyword evidence="1" id="KW-1133">Transmembrane helix</keyword>
<feature type="transmembrane region" description="Helical" evidence="1">
    <location>
        <begin position="7"/>
        <end position="25"/>
    </location>
</feature>
<evidence type="ECO:0000256" key="1">
    <source>
        <dbReference type="SAM" id="Phobius"/>
    </source>
</evidence>
<proteinExistence type="predicted"/>
<keyword evidence="1" id="KW-0812">Transmembrane</keyword>
<organism evidence="2 3">
    <name type="scientific">Flavobacterium difficile</name>
    <dbReference type="NCBI Taxonomy" id="2709659"/>
    <lineage>
        <taxon>Bacteria</taxon>
        <taxon>Pseudomonadati</taxon>
        <taxon>Bacteroidota</taxon>
        <taxon>Flavobacteriia</taxon>
        <taxon>Flavobacteriales</taxon>
        <taxon>Flavobacteriaceae</taxon>
        <taxon>Flavobacterium</taxon>
    </lineage>
</organism>
<comment type="caution">
    <text evidence="2">The sequence shown here is derived from an EMBL/GenBank/DDBJ whole genome shotgun (WGS) entry which is preliminary data.</text>
</comment>
<feature type="transmembrane region" description="Helical" evidence="1">
    <location>
        <begin position="69"/>
        <end position="88"/>
    </location>
</feature>
<keyword evidence="3" id="KW-1185">Reference proteome</keyword>
<keyword evidence="1" id="KW-0472">Membrane</keyword>
<evidence type="ECO:0000313" key="2">
    <source>
        <dbReference type="EMBL" id="NHM01192.1"/>
    </source>
</evidence>
<name>A0ABX0I1X5_9FLAO</name>
<feature type="transmembrane region" description="Helical" evidence="1">
    <location>
        <begin position="37"/>
        <end position="57"/>
    </location>
</feature>
<protein>
    <submittedName>
        <fullName evidence="2">Uncharacterized protein</fullName>
    </submittedName>
</protein>
<sequence>MNIKKYKLTFLSVISIVGILIGIPLDFYGMTLTGGASLAGVVIFGVVIGLVVLLIVDRVLVSIFDPKKISIIELGIFVILLTIFLIRID</sequence>
<evidence type="ECO:0000313" key="3">
    <source>
        <dbReference type="Proteomes" id="UP000800984"/>
    </source>
</evidence>
<dbReference type="RefSeq" id="WP_166076250.1">
    <property type="nucleotide sequence ID" value="NZ_JAAJBT010000002.1"/>
</dbReference>